<evidence type="ECO:0000313" key="2">
    <source>
        <dbReference type="EMBL" id="ELA41785.1"/>
    </source>
</evidence>
<reference evidence="3" key="1">
    <citation type="submission" date="2011-05" db="EMBL/GenBank/DDBJ databases">
        <title>The genome sequence of Vittaforma corneae strain ATCC 50505.</title>
        <authorList>
            <consortium name="The Broad Institute Genome Sequencing Platform"/>
            <person name="Cuomo C."/>
            <person name="Didier E."/>
            <person name="Bowers L."/>
            <person name="Young S.K."/>
            <person name="Zeng Q."/>
            <person name="Gargeya S."/>
            <person name="Fitzgerald M."/>
            <person name="Haas B."/>
            <person name="Abouelleil A."/>
            <person name="Alvarado L."/>
            <person name="Arachchi H.M."/>
            <person name="Berlin A."/>
            <person name="Chapman S.B."/>
            <person name="Gearin G."/>
            <person name="Goldberg J."/>
            <person name="Griggs A."/>
            <person name="Gujja S."/>
            <person name="Hansen M."/>
            <person name="Heiman D."/>
            <person name="Howarth C."/>
            <person name="Larimer J."/>
            <person name="Lui A."/>
            <person name="MacDonald P.J.P."/>
            <person name="McCowen C."/>
            <person name="Montmayeur A."/>
            <person name="Murphy C."/>
            <person name="Neiman D."/>
            <person name="Pearson M."/>
            <person name="Priest M."/>
            <person name="Roberts A."/>
            <person name="Saif S."/>
            <person name="Shea T."/>
            <person name="Sisk P."/>
            <person name="Stolte C."/>
            <person name="Sykes S."/>
            <person name="Wortman J."/>
            <person name="Nusbaum C."/>
            <person name="Birren B."/>
        </authorList>
    </citation>
    <scope>NUCLEOTIDE SEQUENCE [LARGE SCALE GENOMIC DNA]</scope>
    <source>
        <strain evidence="3">ATCC 50505</strain>
    </source>
</reference>
<dbReference type="InterPro" id="IPR007209">
    <property type="entry name" value="RNaseL-inhib-like_metal-bd_dom"/>
</dbReference>
<accession>L2GMQ6</accession>
<dbReference type="Pfam" id="PF04068">
    <property type="entry name" value="Fer4_RLI"/>
    <property type="match status" value="1"/>
</dbReference>
<proteinExistence type="predicted"/>
<gene>
    <name evidence="2" type="ORF">VICG_01137</name>
</gene>
<dbReference type="OMA" id="NISHRYA"/>
<feature type="domain" description="4Fe-4S ferredoxin-type" evidence="1">
    <location>
        <begin position="48"/>
        <end position="77"/>
    </location>
</feature>
<keyword evidence="3" id="KW-1185">Reference proteome</keyword>
<dbReference type="VEuPathDB" id="MicrosporidiaDB:VICG_01137"/>
<dbReference type="InterPro" id="IPR027417">
    <property type="entry name" value="P-loop_NTPase"/>
</dbReference>
<dbReference type="STRING" id="993615.L2GMQ6"/>
<dbReference type="InterPro" id="IPR017900">
    <property type="entry name" value="4Fe4S_Fe_S_CS"/>
</dbReference>
<dbReference type="PANTHER" id="PTHR19248">
    <property type="entry name" value="ATP-BINDING TRANSPORT PROTEIN-RELATED"/>
    <property type="match status" value="1"/>
</dbReference>
<dbReference type="SUPFAM" id="SSF52540">
    <property type="entry name" value="P-loop containing nucleoside triphosphate hydrolases"/>
    <property type="match status" value="1"/>
</dbReference>
<dbReference type="InterPro" id="IPR003439">
    <property type="entry name" value="ABC_transporter-like_ATP-bd"/>
</dbReference>
<evidence type="ECO:0000259" key="1">
    <source>
        <dbReference type="PROSITE" id="PS51379"/>
    </source>
</evidence>
<dbReference type="Proteomes" id="UP000011082">
    <property type="component" value="Unassembled WGS sequence"/>
</dbReference>
<dbReference type="GeneID" id="19881848"/>
<dbReference type="InParanoid" id="L2GMQ6"/>
<protein>
    <recommendedName>
        <fullName evidence="1">4Fe-4S ferredoxin-type domain-containing protein</fullName>
    </recommendedName>
</protein>
<sequence>MAKNDEKASLKRLAIVNDDLCRPTECSLECKKACPVNRIGKACITIEKKSRISEVLCIGCGACVKKCPFKAITIINLPTELTKDCSHRYGPNSFKLHRLPIPKLGKVLGLVGTNGIGKSTALEILSGKLKPNLGNFEKEPDWAEILKNYRGSELHGYFTKLLENKIVTSNKVQYTDKVPKILKKRFQKEDLTVIEVLKAMDGRGRIDYYIEKMCLGNVLDRKLDELSGGELQRFCIACCMHEKCRLLCL</sequence>
<dbReference type="RefSeq" id="XP_007604583.1">
    <property type="nucleotide sequence ID" value="XM_007604521.1"/>
</dbReference>
<dbReference type="GO" id="GO:0005524">
    <property type="term" value="F:ATP binding"/>
    <property type="evidence" value="ECO:0007669"/>
    <property type="project" value="InterPro"/>
</dbReference>
<dbReference type="Gene3D" id="3.40.50.300">
    <property type="entry name" value="P-loop containing nucleotide triphosphate hydrolases"/>
    <property type="match status" value="1"/>
</dbReference>
<dbReference type="Pfam" id="PF00037">
    <property type="entry name" value="Fer4"/>
    <property type="match status" value="1"/>
</dbReference>
<name>L2GMQ6_VITCO</name>
<dbReference type="AlphaFoldDB" id="L2GMQ6"/>
<dbReference type="EMBL" id="JH370138">
    <property type="protein sequence ID" value="ELA41785.1"/>
    <property type="molecule type" value="Genomic_DNA"/>
</dbReference>
<dbReference type="SUPFAM" id="SSF54862">
    <property type="entry name" value="4Fe-4S ferredoxins"/>
    <property type="match status" value="1"/>
</dbReference>
<dbReference type="HOGENOM" id="CLU_017344_1_0_1"/>
<dbReference type="PROSITE" id="PS00198">
    <property type="entry name" value="4FE4S_FER_1"/>
    <property type="match status" value="1"/>
</dbReference>
<organism evidence="2 3">
    <name type="scientific">Vittaforma corneae (strain ATCC 50505)</name>
    <name type="common">Microsporidian parasite</name>
    <name type="synonym">Nosema corneum</name>
    <dbReference type="NCBI Taxonomy" id="993615"/>
    <lineage>
        <taxon>Eukaryota</taxon>
        <taxon>Fungi</taxon>
        <taxon>Fungi incertae sedis</taxon>
        <taxon>Microsporidia</taxon>
        <taxon>Nosematidae</taxon>
        <taxon>Vittaforma</taxon>
    </lineage>
</organism>
<evidence type="ECO:0000313" key="3">
    <source>
        <dbReference type="Proteomes" id="UP000011082"/>
    </source>
</evidence>
<dbReference type="Pfam" id="PF00005">
    <property type="entry name" value="ABC_tran"/>
    <property type="match status" value="1"/>
</dbReference>
<dbReference type="OrthoDB" id="6593433at2759"/>
<dbReference type="InterPro" id="IPR017896">
    <property type="entry name" value="4Fe4S_Fe-S-bd"/>
</dbReference>
<dbReference type="PROSITE" id="PS51379">
    <property type="entry name" value="4FE4S_FER_2"/>
    <property type="match status" value="1"/>
</dbReference>
<dbReference type="GO" id="GO:0016887">
    <property type="term" value="F:ATP hydrolysis activity"/>
    <property type="evidence" value="ECO:0007669"/>
    <property type="project" value="InterPro"/>
</dbReference>
<dbReference type="PRINTS" id="PR01868">
    <property type="entry name" value="ABCEFAMILY"/>
</dbReference>
<dbReference type="InterPro" id="IPR013283">
    <property type="entry name" value="RLI1"/>
</dbReference>